<reference evidence="2 3" key="1">
    <citation type="submission" date="2016-10" db="EMBL/GenBank/DDBJ databases">
        <title>Rodentibacter gen. nov. and new species.</title>
        <authorList>
            <person name="Christensen H."/>
        </authorList>
    </citation>
    <scope>NUCLEOTIDE SEQUENCE [LARGE SCALE GENOMIC DNA]</scope>
    <source>
        <strain evidence="2 3">Ac151</strain>
    </source>
</reference>
<dbReference type="EMBL" id="MLHQ01000009">
    <property type="protein sequence ID" value="OOF59464.1"/>
    <property type="molecule type" value="Genomic_DNA"/>
</dbReference>
<keyword evidence="1" id="KW-0472">Membrane</keyword>
<gene>
    <name evidence="2" type="ORF">BKL49_03175</name>
</gene>
<comment type="caution">
    <text evidence="2">The sequence shown here is derived from an EMBL/GenBank/DDBJ whole genome shotgun (WGS) entry which is preliminary data.</text>
</comment>
<dbReference type="OrthoDB" id="5671023at2"/>
<dbReference type="AlphaFoldDB" id="A0A1V3JT33"/>
<organism evidence="2 3">
    <name type="scientific">Rodentibacter myodis</name>
    <dbReference type="NCBI Taxonomy" id="1907939"/>
    <lineage>
        <taxon>Bacteria</taxon>
        <taxon>Pseudomonadati</taxon>
        <taxon>Pseudomonadota</taxon>
        <taxon>Gammaproteobacteria</taxon>
        <taxon>Pasteurellales</taxon>
        <taxon>Pasteurellaceae</taxon>
        <taxon>Rodentibacter</taxon>
    </lineage>
</organism>
<sequence length="286" mass="34786">MFNFNHHRSYTPDTISRNIKRVKNDVIEVCRYSDAKFKQFIWLWIVAIFGVLGLEPEYRANIHSEIEWAINPDKQLEIQYNELYLLYKKDNELHKFRSYEEYKKGMLEYHIESTYIGFFCIFFPIFLLLLLISPNWRPLRIDTNRRIAYFWLFGKFYITRYDERANPLNALKPYSYQSRLTNPEHAALILTLPHETDPNNIVRVDLGIYRPACDYQDQVLKDFLADYMQSPNPDQEFAHYFKKEKRLWSDYINWFYHFSLFPTRGYNEKKTEAKIQQWLANNPEIY</sequence>
<dbReference type="RefSeq" id="WP_077423187.1">
    <property type="nucleotide sequence ID" value="NZ_MLHQ01000009.1"/>
</dbReference>
<keyword evidence="3" id="KW-1185">Reference proteome</keyword>
<accession>A0A1V3JT33</accession>
<proteinExistence type="predicted"/>
<dbReference type="STRING" id="1907939.BKL49_03175"/>
<name>A0A1V3JT33_9PAST</name>
<keyword evidence="1" id="KW-0812">Transmembrane</keyword>
<feature type="transmembrane region" description="Helical" evidence="1">
    <location>
        <begin position="40"/>
        <end position="58"/>
    </location>
</feature>
<protein>
    <submittedName>
        <fullName evidence="2">Uncharacterized protein</fullName>
    </submittedName>
</protein>
<evidence type="ECO:0000313" key="3">
    <source>
        <dbReference type="Proteomes" id="UP000188602"/>
    </source>
</evidence>
<feature type="transmembrane region" description="Helical" evidence="1">
    <location>
        <begin position="115"/>
        <end position="136"/>
    </location>
</feature>
<keyword evidence="1" id="KW-1133">Transmembrane helix</keyword>
<evidence type="ECO:0000256" key="1">
    <source>
        <dbReference type="SAM" id="Phobius"/>
    </source>
</evidence>
<dbReference type="Proteomes" id="UP000188602">
    <property type="component" value="Unassembled WGS sequence"/>
</dbReference>
<evidence type="ECO:0000313" key="2">
    <source>
        <dbReference type="EMBL" id="OOF59464.1"/>
    </source>
</evidence>